<evidence type="ECO:0000313" key="6">
    <source>
        <dbReference type="Proteomes" id="UP001527882"/>
    </source>
</evidence>
<dbReference type="Pfam" id="PF13377">
    <property type="entry name" value="Peripla_BP_3"/>
    <property type="match status" value="1"/>
</dbReference>
<keyword evidence="1" id="KW-0805">Transcription regulation</keyword>
<dbReference type="PANTHER" id="PTHR30146">
    <property type="entry name" value="LACI-RELATED TRANSCRIPTIONAL REPRESSOR"/>
    <property type="match status" value="1"/>
</dbReference>
<keyword evidence="6" id="KW-1185">Reference proteome</keyword>
<proteinExistence type="predicted"/>
<dbReference type="PRINTS" id="PR00035">
    <property type="entry name" value="HTHGNTR"/>
</dbReference>
<evidence type="ECO:0000256" key="1">
    <source>
        <dbReference type="ARBA" id="ARBA00023015"/>
    </source>
</evidence>
<keyword evidence="2" id="KW-0238">DNA-binding</keyword>
<evidence type="ECO:0000256" key="3">
    <source>
        <dbReference type="ARBA" id="ARBA00023163"/>
    </source>
</evidence>
<dbReference type="InterPro" id="IPR036388">
    <property type="entry name" value="WH-like_DNA-bd_sf"/>
</dbReference>
<dbReference type="CDD" id="cd01541">
    <property type="entry name" value="PBP1_AraR"/>
    <property type="match status" value="1"/>
</dbReference>
<dbReference type="InterPro" id="IPR036390">
    <property type="entry name" value="WH_DNA-bd_sf"/>
</dbReference>
<dbReference type="SMART" id="SM00345">
    <property type="entry name" value="HTH_GNTR"/>
    <property type="match status" value="1"/>
</dbReference>
<keyword evidence="3" id="KW-0804">Transcription</keyword>
<dbReference type="Gene3D" id="1.10.10.10">
    <property type="entry name" value="Winged helix-like DNA-binding domain superfamily/Winged helix DNA-binding domain"/>
    <property type="match status" value="1"/>
</dbReference>
<evidence type="ECO:0000259" key="4">
    <source>
        <dbReference type="PROSITE" id="PS50949"/>
    </source>
</evidence>
<dbReference type="PANTHER" id="PTHR30146:SF150">
    <property type="entry name" value="ARABINOSE METABOLISM TRANSCRIPTIONAL REPRESSOR"/>
    <property type="match status" value="1"/>
</dbReference>
<dbReference type="SUPFAM" id="SSF53822">
    <property type="entry name" value="Periplasmic binding protein-like I"/>
    <property type="match status" value="1"/>
</dbReference>
<reference evidence="5 6" key="1">
    <citation type="submission" date="2022-12" db="EMBL/GenBank/DDBJ databases">
        <title>Draft genome sequence of Paenibacillus sp. dW9.</title>
        <authorList>
            <person name="Choi E.-W."/>
            <person name="Kim D.-U."/>
        </authorList>
    </citation>
    <scope>NUCLEOTIDE SEQUENCE [LARGE SCALE GENOMIC DNA]</scope>
    <source>
        <strain evidence="6">dW9</strain>
    </source>
</reference>
<dbReference type="InterPro" id="IPR000524">
    <property type="entry name" value="Tscrpt_reg_HTH_GntR"/>
</dbReference>
<organism evidence="5 6">
    <name type="scientific">Paenibacillus gyeongsangnamensis</name>
    <dbReference type="NCBI Taxonomy" id="3388067"/>
    <lineage>
        <taxon>Bacteria</taxon>
        <taxon>Bacillati</taxon>
        <taxon>Bacillota</taxon>
        <taxon>Bacilli</taxon>
        <taxon>Bacillales</taxon>
        <taxon>Paenibacillaceae</taxon>
        <taxon>Paenibacillus</taxon>
    </lineage>
</organism>
<sequence>MKSKYAKLKDEIKSWILQGKVVPHEKIGTETEFMAMFDVSRHTVRQAIGDLEKEGWIYRKQGRGTFCSVPPIRVNPAQGTRTIGVITTYISDYIFSSIMRGIESQLSHMDYTMILASTNNNIEKERKCIESILMRNVDAIIVEPTKSALYNPNINYFLNLENHAVPYVMLNAIYPQLRGPCLRMDEEKGGFIATEHLIQLGHTKIAGIFKSDDIQGVNRMNGFIQAHRKYNLPILPGFIIAYDTEGQRQTIEREIRDLLDSQKYEVTAMFCYNDAVALNIINILREFGLKVPHDVSVIGYDDSYLAEMSEIKLTSIAHPKRKMGTDAAKLIVDIIEGKIADPHNQSVIYPPQLVVRTSTCKVNE</sequence>
<dbReference type="SUPFAM" id="SSF46785">
    <property type="entry name" value="Winged helix' DNA-binding domain"/>
    <property type="match status" value="1"/>
</dbReference>
<name>A0ABT4Q400_9BACL</name>
<dbReference type="InterPro" id="IPR046335">
    <property type="entry name" value="LacI/GalR-like_sensor"/>
</dbReference>
<dbReference type="Proteomes" id="UP001527882">
    <property type="component" value="Unassembled WGS sequence"/>
</dbReference>
<gene>
    <name evidence="5" type="ORF">O9H85_03830</name>
</gene>
<dbReference type="RefSeq" id="WP_269880150.1">
    <property type="nucleotide sequence ID" value="NZ_JAQAGZ010000002.1"/>
</dbReference>
<dbReference type="EMBL" id="JAQAGZ010000002">
    <property type="protein sequence ID" value="MCZ8511577.1"/>
    <property type="molecule type" value="Genomic_DNA"/>
</dbReference>
<dbReference type="InterPro" id="IPR033532">
    <property type="entry name" value="AraR_ligand_bind_dom"/>
</dbReference>
<evidence type="ECO:0000256" key="2">
    <source>
        <dbReference type="ARBA" id="ARBA00023125"/>
    </source>
</evidence>
<dbReference type="CDD" id="cd07377">
    <property type="entry name" value="WHTH_GntR"/>
    <property type="match status" value="1"/>
</dbReference>
<protein>
    <submittedName>
        <fullName evidence="5">GntR family transcriptional regulator</fullName>
    </submittedName>
</protein>
<dbReference type="InterPro" id="IPR028082">
    <property type="entry name" value="Peripla_BP_I"/>
</dbReference>
<dbReference type="Gene3D" id="3.40.50.2300">
    <property type="match status" value="2"/>
</dbReference>
<evidence type="ECO:0000313" key="5">
    <source>
        <dbReference type="EMBL" id="MCZ8511577.1"/>
    </source>
</evidence>
<dbReference type="Pfam" id="PF00392">
    <property type="entry name" value="GntR"/>
    <property type="match status" value="1"/>
</dbReference>
<feature type="domain" description="HTH gntR-type" evidence="4">
    <location>
        <begin position="2"/>
        <end position="70"/>
    </location>
</feature>
<accession>A0ABT4Q400</accession>
<dbReference type="PROSITE" id="PS50949">
    <property type="entry name" value="HTH_GNTR"/>
    <property type="match status" value="1"/>
</dbReference>
<comment type="caution">
    <text evidence="5">The sequence shown here is derived from an EMBL/GenBank/DDBJ whole genome shotgun (WGS) entry which is preliminary data.</text>
</comment>